<dbReference type="RefSeq" id="WP_211681102.1">
    <property type="nucleotide sequence ID" value="NZ_JAGRQH010000003.1"/>
</dbReference>
<dbReference type="InterPro" id="IPR001387">
    <property type="entry name" value="Cro/C1-type_HTH"/>
</dbReference>
<dbReference type="Proteomes" id="UP000677812">
    <property type="component" value="Unassembled WGS sequence"/>
</dbReference>
<evidence type="ECO:0000313" key="1">
    <source>
        <dbReference type="EMBL" id="MBR0559517.1"/>
    </source>
</evidence>
<reference evidence="1 2" key="1">
    <citation type="submission" date="2021-04" db="EMBL/GenBank/DDBJ databases">
        <title>The complete genome sequence of Neokomagataea sp. TBRC 2177.</title>
        <authorList>
            <person name="Charoenyingcharoen P."/>
            <person name="Yukphan P."/>
        </authorList>
    </citation>
    <scope>NUCLEOTIDE SEQUENCE [LARGE SCALE GENOMIC DNA]</scope>
    <source>
        <strain evidence="1 2">TBRC 2177</strain>
    </source>
</reference>
<name>A0ABS5E6J0_9PROT</name>
<proteinExistence type="predicted"/>
<accession>A0ABS5E6J0</accession>
<organism evidence="1 2">
    <name type="scientific">Neokomagataea anthophila</name>
    <dbReference type="NCBI Taxonomy" id="2826925"/>
    <lineage>
        <taxon>Bacteria</taxon>
        <taxon>Pseudomonadati</taxon>
        <taxon>Pseudomonadota</taxon>
        <taxon>Alphaproteobacteria</taxon>
        <taxon>Acetobacterales</taxon>
        <taxon>Acetobacteraceae</taxon>
        <taxon>Neokomagataea</taxon>
    </lineage>
</organism>
<dbReference type="Pfam" id="PF13384">
    <property type="entry name" value="HTH_23"/>
    <property type="match status" value="1"/>
</dbReference>
<dbReference type="EMBL" id="JAGRQH010000003">
    <property type="protein sequence ID" value="MBR0559517.1"/>
    <property type="molecule type" value="Genomic_DNA"/>
</dbReference>
<evidence type="ECO:0000313" key="2">
    <source>
        <dbReference type="Proteomes" id="UP000677812"/>
    </source>
</evidence>
<dbReference type="CDD" id="cd00093">
    <property type="entry name" value="HTH_XRE"/>
    <property type="match status" value="1"/>
</dbReference>
<keyword evidence="2" id="KW-1185">Reference proteome</keyword>
<evidence type="ECO:0008006" key="3">
    <source>
        <dbReference type="Google" id="ProtNLM"/>
    </source>
</evidence>
<dbReference type="SUPFAM" id="SSF46689">
    <property type="entry name" value="Homeodomain-like"/>
    <property type="match status" value="1"/>
</dbReference>
<sequence length="128" mass="14041">MAICPPPTIAWLVDVVGEHVALSFVESAGGRRLWVPRRWHGSRLEAVHGEAIAEALSERVGGEHFEVPVCREWRALILYSQGLSLNDIAARAGCSRSTIIRIIGGRTRGITATREQSQQDARQLALFG</sequence>
<comment type="caution">
    <text evidence="1">The sequence shown here is derived from an EMBL/GenBank/DDBJ whole genome shotgun (WGS) entry which is preliminary data.</text>
</comment>
<dbReference type="InterPro" id="IPR009057">
    <property type="entry name" value="Homeodomain-like_sf"/>
</dbReference>
<protein>
    <recommendedName>
        <fullName evidence="3">Helix-turn-helix domain-containing protein</fullName>
    </recommendedName>
</protein>
<gene>
    <name evidence="1" type="ORF">KB213_05535</name>
</gene>